<evidence type="ECO:0000256" key="2">
    <source>
        <dbReference type="ARBA" id="ARBA00022692"/>
    </source>
</evidence>
<feature type="transmembrane region" description="Helical" evidence="6">
    <location>
        <begin position="241"/>
        <end position="260"/>
    </location>
</feature>
<evidence type="ECO:0000259" key="8">
    <source>
        <dbReference type="PROSITE" id="PS50845"/>
    </source>
</evidence>
<protein>
    <recommendedName>
        <fullName evidence="6">Reticulon-like protein</fullName>
    </recommendedName>
</protein>
<feature type="transmembrane region" description="Helical" evidence="6">
    <location>
        <begin position="125"/>
        <end position="143"/>
    </location>
</feature>
<dbReference type="Pfam" id="PF02453">
    <property type="entry name" value="Reticulon"/>
    <property type="match status" value="1"/>
</dbReference>
<evidence type="ECO:0000256" key="6">
    <source>
        <dbReference type="RuleBase" id="RU363132"/>
    </source>
</evidence>
<evidence type="ECO:0000313" key="9">
    <source>
        <dbReference type="EMBL" id="KAJ9601912.1"/>
    </source>
</evidence>
<reference evidence="9" key="1">
    <citation type="submission" date="2022-10" db="EMBL/GenBank/DDBJ databases">
        <title>Culturing micro-colonial fungi from biological soil crusts in the Mojave desert and describing Neophaeococcomyces mojavensis, and introducing the new genera and species Taxawa tesnikishii.</title>
        <authorList>
            <person name="Kurbessoian T."/>
            <person name="Stajich J.E."/>
        </authorList>
    </citation>
    <scope>NUCLEOTIDE SEQUENCE</scope>
    <source>
        <strain evidence="9">TK_41</strain>
    </source>
</reference>
<dbReference type="GO" id="GO:0005789">
    <property type="term" value="C:endoplasmic reticulum membrane"/>
    <property type="evidence" value="ECO:0007669"/>
    <property type="project" value="UniProtKB-SubCell"/>
</dbReference>
<evidence type="ECO:0000256" key="4">
    <source>
        <dbReference type="ARBA" id="ARBA00022989"/>
    </source>
</evidence>
<sequence>MAESLPVHQDMSTFDDRSTGFQSNLSPETKQQAPQSNGTGANDLKNALVNNTAAAANAVQNHPTTQQVLNGPVATSVKNESAATQNEFTDLANSRQVPDYKANNTELTHYHSFFYTLLSWKNKRATGITFASALIFIFVARYLPIVRYVIKLTWMSLGVVTLAEAASKAVMGTSVAGSVRPRKYYKIPKETLEASLDDLENLINFFVIEIQRIVFAENIPVTAAAFLAAFLTYYLIKIVPFWGMALIATSVIFLGPLIYIENKELIDGQLEHAGHIIGQQTNQIKDLTAQHTSKGLESVKQYTGTAAAKAQDLVGNARQRIPSPTTGKAPVKENDFPSAPKTDLHEPSADTLPRETEPVQAY</sequence>
<evidence type="ECO:0000313" key="10">
    <source>
        <dbReference type="Proteomes" id="UP001172673"/>
    </source>
</evidence>
<dbReference type="EMBL" id="JAPDRK010000031">
    <property type="protein sequence ID" value="KAJ9601912.1"/>
    <property type="molecule type" value="Genomic_DNA"/>
</dbReference>
<evidence type="ECO:0000256" key="3">
    <source>
        <dbReference type="ARBA" id="ARBA00022824"/>
    </source>
</evidence>
<proteinExistence type="predicted"/>
<feature type="domain" description="Reticulon" evidence="8">
    <location>
        <begin position="114"/>
        <end position="311"/>
    </location>
</feature>
<dbReference type="AlphaFoldDB" id="A0AA38WP85"/>
<dbReference type="PROSITE" id="PS50845">
    <property type="entry name" value="RETICULON"/>
    <property type="match status" value="1"/>
</dbReference>
<keyword evidence="5 6" id="KW-0472">Membrane</keyword>
<dbReference type="Proteomes" id="UP001172673">
    <property type="component" value="Unassembled WGS sequence"/>
</dbReference>
<evidence type="ECO:0000256" key="5">
    <source>
        <dbReference type="ARBA" id="ARBA00023136"/>
    </source>
</evidence>
<comment type="caution">
    <text evidence="9">The sequence shown here is derived from an EMBL/GenBank/DDBJ whole genome shotgun (WGS) entry which is preliminary data.</text>
</comment>
<feature type="region of interest" description="Disordered" evidence="7">
    <location>
        <begin position="313"/>
        <end position="362"/>
    </location>
</feature>
<keyword evidence="2 6" id="KW-0812">Transmembrane</keyword>
<keyword evidence="4 6" id="KW-1133">Transmembrane helix</keyword>
<keyword evidence="10" id="KW-1185">Reference proteome</keyword>
<name>A0AA38WP85_9EURO</name>
<keyword evidence="3 6" id="KW-0256">Endoplasmic reticulum</keyword>
<feature type="region of interest" description="Disordered" evidence="7">
    <location>
        <begin position="1"/>
        <end position="44"/>
    </location>
</feature>
<gene>
    <name evidence="9" type="ORF">H2200_013582</name>
</gene>
<feature type="transmembrane region" description="Helical" evidence="6">
    <location>
        <begin position="213"/>
        <end position="235"/>
    </location>
</feature>
<feature type="compositionally biased region" description="Basic and acidic residues" evidence="7">
    <location>
        <begin position="342"/>
        <end position="362"/>
    </location>
</feature>
<dbReference type="InterPro" id="IPR003388">
    <property type="entry name" value="Reticulon"/>
</dbReference>
<feature type="compositionally biased region" description="Polar residues" evidence="7">
    <location>
        <begin position="19"/>
        <end position="40"/>
    </location>
</feature>
<accession>A0AA38WP85</accession>
<evidence type="ECO:0000256" key="1">
    <source>
        <dbReference type="ARBA" id="ARBA00004477"/>
    </source>
</evidence>
<evidence type="ECO:0000256" key="7">
    <source>
        <dbReference type="SAM" id="MobiDB-lite"/>
    </source>
</evidence>
<comment type="subcellular location">
    <subcellularLocation>
        <location evidence="1 6">Endoplasmic reticulum membrane</location>
        <topology evidence="1 6">Multi-pass membrane protein</topology>
    </subcellularLocation>
</comment>
<organism evidence="9 10">
    <name type="scientific">Cladophialophora chaetospira</name>
    <dbReference type="NCBI Taxonomy" id="386627"/>
    <lineage>
        <taxon>Eukaryota</taxon>
        <taxon>Fungi</taxon>
        <taxon>Dikarya</taxon>
        <taxon>Ascomycota</taxon>
        <taxon>Pezizomycotina</taxon>
        <taxon>Eurotiomycetes</taxon>
        <taxon>Chaetothyriomycetidae</taxon>
        <taxon>Chaetothyriales</taxon>
        <taxon>Herpotrichiellaceae</taxon>
        <taxon>Cladophialophora</taxon>
    </lineage>
</organism>